<protein>
    <submittedName>
        <fullName evidence="1">Uncharacterized protein</fullName>
    </submittedName>
</protein>
<dbReference type="Proteomes" id="UP000266723">
    <property type="component" value="Unassembled WGS sequence"/>
</dbReference>
<name>A0ABQ7EYU0_BRACR</name>
<evidence type="ECO:0000313" key="2">
    <source>
        <dbReference type="Proteomes" id="UP000266723"/>
    </source>
</evidence>
<organism evidence="1 2">
    <name type="scientific">Brassica cretica</name>
    <name type="common">Mustard</name>
    <dbReference type="NCBI Taxonomy" id="69181"/>
    <lineage>
        <taxon>Eukaryota</taxon>
        <taxon>Viridiplantae</taxon>
        <taxon>Streptophyta</taxon>
        <taxon>Embryophyta</taxon>
        <taxon>Tracheophyta</taxon>
        <taxon>Spermatophyta</taxon>
        <taxon>Magnoliopsida</taxon>
        <taxon>eudicotyledons</taxon>
        <taxon>Gunneridae</taxon>
        <taxon>Pentapetalae</taxon>
        <taxon>rosids</taxon>
        <taxon>malvids</taxon>
        <taxon>Brassicales</taxon>
        <taxon>Brassicaceae</taxon>
        <taxon>Brassiceae</taxon>
        <taxon>Brassica</taxon>
    </lineage>
</organism>
<proteinExistence type="predicted"/>
<gene>
    <name evidence="1" type="ORF">DY000_02048485</name>
</gene>
<keyword evidence="2" id="KW-1185">Reference proteome</keyword>
<comment type="caution">
    <text evidence="1">The sequence shown here is derived from an EMBL/GenBank/DDBJ whole genome shotgun (WGS) entry which is preliminary data.</text>
</comment>
<sequence length="84" mass="9259">MTLTALPKSTRIFEKMVPVSSNVMTKASSWGMSSLATSCSWKFIVSNSRIIPSEDAASGSLVACREVSDYLSLERQSRLWRGIL</sequence>
<evidence type="ECO:0000313" key="1">
    <source>
        <dbReference type="EMBL" id="KAF3608253.1"/>
    </source>
</evidence>
<accession>A0ABQ7EYU0</accession>
<dbReference type="EMBL" id="QGKV02000297">
    <property type="protein sequence ID" value="KAF3608253.1"/>
    <property type="molecule type" value="Genomic_DNA"/>
</dbReference>
<reference evidence="1 2" key="1">
    <citation type="journal article" date="2020" name="BMC Genomics">
        <title>Intraspecific diversification of the crop wild relative Brassica cretica Lam. using demographic model selection.</title>
        <authorList>
            <person name="Kioukis A."/>
            <person name="Michalopoulou V.A."/>
            <person name="Briers L."/>
            <person name="Pirintsos S."/>
            <person name="Studholme D.J."/>
            <person name="Pavlidis P."/>
            <person name="Sarris P.F."/>
        </authorList>
    </citation>
    <scope>NUCLEOTIDE SEQUENCE [LARGE SCALE GENOMIC DNA]</scope>
    <source>
        <strain evidence="2">cv. PFS-1207/04</strain>
    </source>
</reference>